<name>A0A8D1CTH0_PIG</name>
<proteinExistence type="predicted"/>
<reference evidence="1" key="1">
    <citation type="submission" date="2025-08" db="UniProtKB">
        <authorList>
            <consortium name="Ensembl"/>
        </authorList>
    </citation>
    <scope>IDENTIFICATION</scope>
</reference>
<dbReference type="Proteomes" id="UP000694720">
    <property type="component" value="Unplaced"/>
</dbReference>
<sequence length="60" mass="6680">MEKEHTLMGNVVKPAIWKPESGFSQEPGSADVLILDSPASRTVKNNCLLFKSPSLWSFLF</sequence>
<accession>A0A8D1CTH0</accession>
<protein>
    <submittedName>
        <fullName evidence="1">Uncharacterized protein</fullName>
    </submittedName>
</protein>
<dbReference type="Ensembl" id="ENSSSCT00035047896.1">
    <property type="protein sequence ID" value="ENSSSCP00035019153.1"/>
    <property type="gene ID" value="ENSSSCG00035036143.1"/>
</dbReference>
<organism evidence="1 2">
    <name type="scientific">Sus scrofa</name>
    <name type="common">Pig</name>
    <dbReference type="NCBI Taxonomy" id="9823"/>
    <lineage>
        <taxon>Eukaryota</taxon>
        <taxon>Metazoa</taxon>
        <taxon>Chordata</taxon>
        <taxon>Craniata</taxon>
        <taxon>Vertebrata</taxon>
        <taxon>Euteleostomi</taxon>
        <taxon>Mammalia</taxon>
        <taxon>Eutheria</taxon>
        <taxon>Laurasiatheria</taxon>
        <taxon>Artiodactyla</taxon>
        <taxon>Suina</taxon>
        <taxon>Suidae</taxon>
        <taxon>Sus</taxon>
    </lineage>
</organism>
<evidence type="ECO:0000313" key="1">
    <source>
        <dbReference type="Ensembl" id="ENSSSCP00035019153.1"/>
    </source>
</evidence>
<evidence type="ECO:0000313" key="2">
    <source>
        <dbReference type="Proteomes" id="UP000694720"/>
    </source>
</evidence>
<dbReference type="AlphaFoldDB" id="A0A8D1CTH0"/>